<reference evidence="6 7" key="1">
    <citation type="journal article" date="2023" name="Elife">
        <title>Identification of key yeast species and microbe-microbe interactions impacting larval growth of Drosophila in the wild.</title>
        <authorList>
            <person name="Mure A."/>
            <person name="Sugiura Y."/>
            <person name="Maeda R."/>
            <person name="Honda K."/>
            <person name="Sakurai N."/>
            <person name="Takahashi Y."/>
            <person name="Watada M."/>
            <person name="Katoh T."/>
            <person name="Gotoh A."/>
            <person name="Gotoh Y."/>
            <person name="Taniguchi I."/>
            <person name="Nakamura K."/>
            <person name="Hayashi T."/>
            <person name="Katayama T."/>
            <person name="Uemura T."/>
            <person name="Hattori Y."/>
        </authorList>
    </citation>
    <scope>NUCLEOTIDE SEQUENCE [LARGE SCALE GENOMIC DNA]</scope>
    <source>
        <strain evidence="6 7">KH-74</strain>
    </source>
</reference>
<evidence type="ECO:0000259" key="5">
    <source>
        <dbReference type="PROSITE" id="PS51344"/>
    </source>
</evidence>
<dbReference type="Proteomes" id="UP001377567">
    <property type="component" value="Unassembled WGS sequence"/>
</dbReference>
<keyword evidence="3" id="KW-0804">Transcription</keyword>
<dbReference type="EMBL" id="BTGD01000001">
    <property type="protein sequence ID" value="GMM53575.1"/>
    <property type="molecule type" value="Genomic_DNA"/>
</dbReference>
<dbReference type="PANTHER" id="PTHR13097:SF7">
    <property type="entry name" value="GENERAL TRANSCRIPTION FACTOR IIE SUBUNIT 1"/>
    <property type="match status" value="1"/>
</dbReference>
<dbReference type="PROSITE" id="PS51344">
    <property type="entry name" value="HTH_TFE_IIE"/>
    <property type="match status" value="1"/>
</dbReference>
<proteinExistence type="inferred from homology"/>
<feature type="compositionally biased region" description="Basic and acidic residues" evidence="4">
    <location>
        <begin position="361"/>
        <end position="376"/>
    </location>
</feature>
<dbReference type="GO" id="GO:0006367">
    <property type="term" value="P:transcription initiation at RNA polymerase II promoter"/>
    <property type="evidence" value="ECO:0007669"/>
    <property type="project" value="InterPro"/>
</dbReference>
<dbReference type="InterPro" id="IPR039997">
    <property type="entry name" value="TFE"/>
</dbReference>
<protein>
    <submittedName>
        <fullName evidence="6">Transcription factor TFIIE subunit</fullName>
    </submittedName>
</protein>
<dbReference type="InterPro" id="IPR002853">
    <property type="entry name" value="TFIIE_asu"/>
</dbReference>
<evidence type="ECO:0000256" key="3">
    <source>
        <dbReference type="ARBA" id="ARBA00023163"/>
    </source>
</evidence>
<dbReference type="FunFam" id="3.30.40.10:FF:000459">
    <property type="entry name" value="TFA1p TFIIE large subunit"/>
    <property type="match status" value="1"/>
</dbReference>
<organism evidence="6 7">
    <name type="scientific">Maudiozyma humilis</name>
    <name type="common">Sour dough yeast</name>
    <name type="synonym">Kazachstania humilis</name>
    <dbReference type="NCBI Taxonomy" id="51915"/>
    <lineage>
        <taxon>Eukaryota</taxon>
        <taxon>Fungi</taxon>
        <taxon>Dikarya</taxon>
        <taxon>Ascomycota</taxon>
        <taxon>Saccharomycotina</taxon>
        <taxon>Saccharomycetes</taxon>
        <taxon>Saccharomycetales</taxon>
        <taxon>Saccharomycetaceae</taxon>
        <taxon>Maudiozyma</taxon>
    </lineage>
</organism>
<keyword evidence="7" id="KW-1185">Reference proteome</keyword>
<dbReference type="AlphaFoldDB" id="A0AAV5RPZ3"/>
<evidence type="ECO:0000256" key="4">
    <source>
        <dbReference type="SAM" id="MobiDB-lite"/>
    </source>
</evidence>
<feature type="compositionally biased region" description="Low complexity" evidence="4">
    <location>
        <begin position="443"/>
        <end position="464"/>
    </location>
</feature>
<dbReference type="Gene3D" id="3.30.40.10">
    <property type="entry name" value="Zinc/RING finger domain, C3HC4 (zinc finger)"/>
    <property type="match status" value="1"/>
</dbReference>
<dbReference type="SUPFAM" id="SSF57783">
    <property type="entry name" value="Zinc beta-ribbon"/>
    <property type="match status" value="1"/>
</dbReference>
<feature type="region of interest" description="Disordered" evidence="4">
    <location>
        <begin position="275"/>
        <end position="484"/>
    </location>
</feature>
<evidence type="ECO:0000313" key="6">
    <source>
        <dbReference type="EMBL" id="GMM53575.1"/>
    </source>
</evidence>
<name>A0AAV5RPZ3_MAUHU</name>
<dbReference type="InterPro" id="IPR013083">
    <property type="entry name" value="Znf_RING/FYVE/PHD"/>
</dbReference>
<gene>
    <name evidence="6" type="ORF">DAKH74_001910</name>
</gene>
<feature type="compositionally biased region" description="Acidic residues" evidence="4">
    <location>
        <begin position="393"/>
        <end position="429"/>
    </location>
</feature>
<dbReference type="GO" id="GO:0005673">
    <property type="term" value="C:transcription factor TFIIE complex"/>
    <property type="evidence" value="ECO:0007669"/>
    <property type="project" value="TreeGrafter"/>
</dbReference>
<feature type="compositionally biased region" description="Gly residues" evidence="4">
    <location>
        <begin position="330"/>
        <end position="342"/>
    </location>
</feature>
<dbReference type="InterPro" id="IPR024550">
    <property type="entry name" value="TFIIEa/SarR/Rpc3_HTH_dom"/>
</dbReference>
<dbReference type="Pfam" id="PF02002">
    <property type="entry name" value="TFIIE_alpha"/>
    <property type="match status" value="1"/>
</dbReference>
<evidence type="ECO:0000256" key="2">
    <source>
        <dbReference type="ARBA" id="ARBA00023015"/>
    </source>
</evidence>
<feature type="compositionally biased region" description="Acidic residues" evidence="4">
    <location>
        <begin position="468"/>
        <end position="484"/>
    </location>
</feature>
<accession>A0AAV5RPZ3</accession>
<dbReference type="InterPro" id="IPR017919">
    <property type="entry name" value="TFIIE/TFIIEa_HTH"/>
</dbReference>
<comment type="similarity">
    <text evidence="1">Belongs to the TFIIE alpha subunit family.</text>
</comment>
<dbReference type="PANTHER" id="PTHR13097">
    <property type="entry name" value="TRANSCRIPTION INITIATION FACTOR IIE, ALPHA SUBUNIT"/>
    <property type="match status" value="1"/>
</dbReference>
<feature type="compositionally biased region" description="Basic and acidic residues" evidence="4">
    <location>
        <begin position="275"/>
        <end position="285"/>
    </location>
</feature>
<comment type="caution">
    <text evidence="6">The sequence shown here is derived from an EMBL/GenBank/DDBJ whole genome shotgun (WGS) entry which is preliminary data.</text>
</comment>
<evidence type="ECO:0000256" key="1">
    <source>
        <dbReference type="ARBA" id="ARBA00008947"/>
    </source>
</evidence>
<sequence length="484" mass="53842">MDRPIDEIVKSLLKFVVRGFYGGSYVLVIDAILFHSVLAEEDLKQLLSINKTELGPLVARLRSDRLISMHKQREFPPNSKSVERIYFYIKYPHAIDAIKWKVHQLVQRFKDDLDKNSAPNGYMCPICETKYTQLEAVQLLNYDRTEFLCSLCDEPLVEDDSGKKNKEKQDKLNRLMDQIQPLIDYLKKIDDSRIEENTFEFALARLIPPQNQSHAAYTYNPKKGSTMFRPGDAPLANAMGPALGNDSSRRAGANSQATLHINITTASDEIAQRQLQERQAEEKRKQNAVPEWHKASTIGKSALGRLDGEDEFDPQTTRDAAASAEANGDGDAGVDGSMGSGMNGSAAGAPYSGRYGYNRRVLTEAEREERESERTMNDYYAQLSKAQAKEKENEDEDDNNASNDVLDEFEIAMGDDDEDEDEGEFEDVIQDIAAADKAKEESSAAADSSAAATAETTATPAAAAADEKESDDDDMDIDLEFEDV</sequence>
<keyword evidence="2" id="KW-0805">Transcription regulation</keyword>
<evidence type="ECO:0000313" key="7">
    <source>
        <dbReference type="Proteomes" id="UP001377567"/>
    </source>
</evidence>
<feature type="domain" description="HTH TFE/IIEalpha-type" evidence="5">
    <location>
        <begin position="9"/>
        <end position="99"/>
    </location>
</feature>
<dbReference type="SMART" id="SM00531">
    <property type="entry name" value="TFIIE"/>
    <property type="match status" value="1"/>
</dbReference>